<evidence type="ECO:0000256" key="7">
    <source>
        <dbReference type="PROSITE-ProRule" id="PRU00169"/>
    </source>
</evidence>
<dbReference type="Gene3D" id="3.30.565.10">
    <property type="entry name" value="Histidine kinase-like ATPase, C-terminal domain"/>
    <property type="match status" value="1"/>
</dbReference>
<evidence type="ECO:0000256" key="3">
    <source>
        <dbReference type="ARBA" id="ARBA00022553"/>
    </source>
</evidence>
<evidence type="ECO:0000313" key="11">
    <source>
        <dbReference type="EMBL" id="HIW78326.1"/>
    </source>
</evidence>
<dbReference type="EC" id="2.7.13.3" evidence="2"/>
<keyword evidence="5" id="KW-0805">Transcription regulation</keyword>
<dbReference type="InterPro" id="IPR004358">
    <property type="entry name" value="Sig_transdc_His_kin-like_C"/>
</dbReference>
<dbReference type="PROSITE" id="PS50110">
    <property type="entry name" value="RESPONSE_REGULATORY"/>
    <property type="match status" value="1"/>
</dbReference>
<dbReference type="Proteomes" id="UP000824264">
    <property type="component" value="Unassembled WGS sequence"/>
</dbReference>
<evidence type="ECO:0000259" key="9">
    <source>
        <dbReference type="PROSITE" id="PS50109"/>
    </source>
</evidence>
<dbReference type="InterPro" id="IPR011006">
    <property type="entry name" value="CheY-like_superfamily"/>
</dbReference>
<dbReference type="InterPro" id="IPR001789">
    <property type="entry name" value="Sig_transdc_resp-reg_receiver"/>
</dbReference>
<name>A0A9D1R1C6_9BACT</name>
<dbReference type="InterPro" id="IPR003594">
    <property type="entry name" value="HATPase_dom"/>
</dbReference>
<organism evidence="11 12">
    <name type="scientific">Candidatus Bilophila faecipullorum</name>
    <dbReference type="NCBI Taxonomy" id="2838482"/>
    <lineage>
        <taxon>Bacteria</taxon>
        <taxon>Pseudomonadati</taxon>
        <taxon>Thermodesulfobacteriota</taxon>
        <taxon>Desulfovibrionia</taxon>
        <taxon>Desulfovibrionales</taxon>
        <taxon>Desulfovibrionaceae</taxon>
        <taxon>Bilophila</taxon>
    </lineage>
</organism>
<proteinExistence type="predicted"/>
<dbReference type="Gene3D" id="3.40.50.2300">
    <property type="match status" value="1"/>
</dbReference>
<dbReference type="PANTHER" id="PTHR43547">
    <property type="entry name" value="TWO-COMPONENT HISTIDINE KINASE"/>
    <property type="match status" value="1"/>
</dbReference>
<evidence type="ECO:0000256" key="6">
    <source>
        <dbReference type="ARBA" id="ARBA00023163"/>
    </source>
</evidence>
<reference evidence="11" key="1">
    <citation type="journal article" date="2021" name="PeerJ">
        <title>Extensive microbial diversity within the chicken gut microbiome revealed by metagenomics and culture.</title>
        <authorList>
            <person name="Gilroy R."/>
            <person name="Ravi A."/>
            <person name="Getino M."/>
            <person name="Pursley I."/>
            <person name="Horton D.L."/>
            <person name="Alikhan N.F."/>
            <person name="Baker D."/>
            <person name="Gharbi K."/>
            <person name="Hall N."/>
            <person name="Watson M."/>
            <person name="Adriaenssens E.M."/>
            <person name="Foster-Nyarko E."/>
            <person name="Jarju S."/>
            <person name="Secka A."/>
            <person name="Antonio M."/>
            <person name="Oren A."/>
            <person name="Chaudhuri R.R."/>
            <person name="La Ragione R."/>
            <person name="Hildebrand F."/>
            <person name="Pallen M.J."/>
        </authorList>
    </citation>
    <scope>NUCLEOTIDE SEQUENCE</scope>
    <source>
        <strain evidence="11">ChiSxjej5B17-1746</strain>
    </source>
</reference>
<evidence type="ECO:0000256" key="2">
    <source>
        <dbReference type="ARBA" id="ARBA00012438"/>
    </source>
</evidence>
<feature type="compositionally biased region" description="Low complexity" evidence="8">
    <location>
        <begin position="392"/>
        <end position="423"/>
    </location>
</feature>
<dbReference type="FunFam" id="3.40.50.2300:FF:000018">
    <property type="entry name" value="DNA-binding transcriptional regulator NtrC"/>
    <property type="match status" value="1"/>
</dbReference>
<dbReference type="PRINTS" id="PR00344">
    <property type="entry name" value="BCTRLSENSOR"/>
</dbReference>
<dbReference type="Pfam" id="PF00072">
    <property type="entry name" value="Response_reg"/>
    <property type="match status" value="1"/>
</dbReference>
<dbReference type="PANTHER" id="PTHR43547:SF2">
    <property type="entry name" value="HYBRID SIGNAL TRANSDUCTION HISTIDINE KINASE C"/>
    <property type="match status" value="1"/>
</dbReference>
<feature type="domain" description="Response regulatory" evidence="10">
    <location>
        <begin position="6"/>
        <end position="120"/>
    </location>
</feature>
<evidence type="ECO:0000256" key="8">
    <source>
        <dbReference type="SAM" id="MobiDB-lite"/>
    </source>
</evidence>
<dbReference type="Pfam" id="PF02518">
    <property type="entry name" value="HATPase_c"/>
    <property type="match status" value="1"/>
</dbReference>
<comment type="caution">
    <text evidence="11">The sequence shown here is derived from an EMBL/GenBank/DDBJ whole genome shotgun (WGS) entry which is preliminary data.</text>
</comment>
<evidence type="ECO:0000256" key="4">
    <source>
        <dbReference type="ARBA" id="ARBA00023012"/>
    </source>
</evidence>
<dbReference type="PROSITE" id="PS50109">
    <property type="entry name" value="HIS_KIN"/>
    <property type="match status" value="1"/>
</dbReference>
<reference evidence="11" key="2">
    <citation type="submission" date="2021-04" db="EMBL/GenBank/DDBJ databases">
        <authorList>
            <person name="Gilroy R."/>
        </authorList>
    </citation>
    <scope>NUCLEOTIDE SEQUENCE</scope>
    <source>
        <strain evidence="11">ChiSxjej5B17-1746</strain>
    </source>
</reference>
<keyword evidence="6" id="KW-0804">Transcription</keyword>
<protein>
    <recommendedName>
        <fullName evidence="2">histidine kinase</fullName>
        <ecNumber evidence="2">2.7.13.3</ecNumber>
    </recommendedName>
</protein>
<dbReference type="SUPFAM" id="SSF55874">
    <property type="entry name" value="ATPase domain of HSP90 chaperone/DNA topoisomerase II/histidine kinase"/>
    <property type="match status" value="1"/>
</dbReference>
<evidence type="ECO:0000256" key="1">
    <source>
        <dbReference type="ARBA" id="ARBA00000085"/>
    </source>
</evidence>
<sequence length="430" mass="46952">MDTPLRVLLVDDEPGIRRVLETLIRDFGYEVQSAAGAAEALDLFTAHPFPLVVSDIRMPGMDGLALLQRVRSQSPDAQVIMITGHGDMDIAIDCLRLGAADFLVKPVNDDMLEHALKRAAERHTLREEVRRHTEHLEELVAARTRELLEAHRVAVVGETVACMAHTVKNLAAALEGSLFVLKQGLESGKRDYLEDGWAMLEEDIGRVRDKLIHLLHIGQDTALRESETDPTLPARDVVKRLEGRAAGLGVWLHFQDTSDEKDRSPVSLDAERLESCLLNLVGNALEAFPPPPLRPRQAEVRVSLVRTPDALTYHVRDNGTGLSAEAAERLRDGLFTTKKDGTGFGLLGTRKALLEMGGRLLWENLPESGALFRIVLPLGAEKERLRALLRAAAPSAAPSDGGSSHDGPAPDALPPDGLSPDGLPAKERIR</sequence>
<dbReference type="SMART" id="SM00448">
    <property type="entry name" value="REC"/>
    <property type="match status" value="1"/>
</dbReference>
<dbReference type="InterPro" id="IPR005467">
    <property type="entry name" value="His_kinase_dom"/>
</dbReference>
<comment type="catalytic activity">
    <reaction evidence="1">
        <text>ATP + protein L-histidine = ADP + protein N-phospho-L-histidine.</text>
        <dbReference type="EC" id="2.7.13.3"/>
    </reaction>
</comment>
<keyword evidence="4" id="KW-0902">Two-component regulatory system</keyword>
<evidence type="ECO:0000259" key="10">
    <source>
        <dbReference type="PROSITE" id="PS50110"/>
    </source>
</evidence>
<gene>
    <name evidence="11" type="ORF">H9874_04180</name>
</gene>
<dbReference type="AlphaFoldDB" id="A0A9D1R1C6"/>
<feature type="modified residue" description="4-aspartylphosphate" evidence="7">
    <location>
        <position position="55"/>
    </location>
</feature>
<dbReference type="SUPFAM" id="SSF52172">
    <property type="entry name" value="CheY-like"/>
    <property type="match status" value="1"/>
</dbReference>
<accession>A0A9D1R1C6</accession>
<evidence type="ECO:0000256" key="5">
    <source>
        <dbReference type="ARBA" id="ARBA00023015"/>
    </source>
</evidence>
<dbReference type="GO" id="GO:0000155">
    <property type="term" value="F:phosphorelay sensor kinase activity"/>
    <property type="evidence" value="ECO:0007669"/>
    <property type="project" value="TreeGrafter"/>
</dbReference>
<dbReference type="EMBL" id="DXGI01000149">
    <property type="protein sequence ID" value="HIW78326.1"/>
    <property type="molecule type" value="Genomic_DNA"/>
</dbReference>
<evidence type="ECO:0000313" key="12">
    <source>
        <dbReference type="Proteomes" id="UP000824264"/>
    </source>
</evidence>
<feature type="domain" description="Histidine kinase" evidence="9">
    <location>
        <begin position="162"/>
        <end position="380"/>
    </location>
</feature>
<dbReference type="InterPro" id="IPR036890">
    <property type="entry name" value="HATPase_C_sf"/>
</dbReference>
<dbReference type="SMART" id="SM00387">
    <property type="entry name" value="HATPase_c"/>
    <property type="match status" value="1"/>
</dbReference>
<feature type="region of interest" description="Disordered" evidence="8">
    <location>
        <begin position="392"/>
        <end position="430"/>
    </location>
</feature>
<keyword evidence="3 7" id="KW-0597">Phosphoprotein</keyword>